<gene>
    <name evidence="2" type="ORF">COV05_01540</name>
</gene>
<feature type="region of interest" description="Disordered" evidence="1">
    <location>
        <begin position="234"/>
        <end position="333"/>
    </location>
</feature>
<protein>
    <submittedName>
        <fullName evidence="2">Uncharacterized protein</fullName>
    </submittedName>
</protein>
<name>A0A2M8LI22_9BACT</name>
<feature type="compositionally biased region" description="Acidic residues" evidence="1">
    <location>
        <begin position="278"/>
        <end position="327"/>
    </location>
</feature>
<feature type="compositionally biased region" description="Acidic residues" evidence="1">
    <location>
        <begin position="234"/>
        <end position="257"/>
    </location>
</feature>
<accession>A0A2M8LI22</accession>
<evidence type="ECO:0000313" key="2">
    <source>
        <dbReference type="EMBL" id="PJE77081.1"/>
    </source>
</evidence>
<dbReference type="AlphaFoldDB" id="A0A2M8LI22"/>
<comment type="caution">
    <text evidence="2">The sequence shown here is derived from an EMBL/GenBank/DDBJ whole genome shotgun (WGS) entry which is preliminary data.</text>
</comment>
<evidence type="ECO:0000313" key="3">
    <source>
        <dbReference type="Proteomes" id="UP000231436"/>
    </source>
</evidence>
<sequence length="333" mass="36303">MTNICARPPEATTDHQRRSLVMWFKNITTFKDYFDSYIRDLRAFPGAETVNAVARDVVLDLVASPLEVAALQMVDIVDPRTLRVTGVCPKCGFGFAGRMAQFARDMANNISRETGRPALDMDILVPGGPSEINGVRYMITKDRDGSPILLIGYLEHESRFADLLNNELAQKVTLAITVVLMDVVTEVMAKLVIQQRAIDNMIDSLNGAFEIDRLTLQAKMSELDAQLREEMGTYDEPEATDEPEASLDADEPVDEDALSASSADGTDEADDTGTSTTDEPEADNEADDTGSDEPEPEADDEVIVSDETVDGNDGELDVPIEAPEEEISPPPAS</sequence>
<evidence type="ECO:0000256" key="1">
    <source>
        <dbReference type="SAM" id="MobiDB-lite"/>
    </source>
</evidence>
<organism evidence="2 3">
    <name type="scientific">Candidatus Uhrbacteria bacterium CG10_big_fil_rev_8_21_14_0_10_48_16</name>
    <dbReference type="NCBI Taxonomy" id="1975038"/>
    <lineage>
        <taxon>Bacteria</taxon>
        <taxon>Candidatus Uhriibacteriota</taxon>
    </lineage>
</organism>
<reference evidence="3" key="1">
    <citation type="submission" date="2017-09" db="EMBL/GenBank/DDBJ databases">
        <title>Depth-based differentiation of microbial function through sediment-hosted aquifers and enrichment of novel symbionts in the deep terrestrial subsurface.</title>
        <authorList>
            <person name="Probst A.J."/>
            <person name="Ladd B."/>
            <person name="Jarett J.K."/>
            <person name="Geller-Mcgrath D.E."/>
            <person name="Sieber C.M.K."/>
            <person name="Emerson J.B."/>
            <person name="Anantharaman K."/>
            <person name="Thomas B.C."/>
            <person name="Malmstrom R."/>
            <person name="Stieglmeier M."/>
            <person name="Klingl A."/>
            <person name="Woyke T."/>
            <person name="Ryan C.M."/>
            <person name="Banfield J.F."/>
        </authorList>
    </citation>
    <scope>NUCLEOTIDE SEQUENCE [LARGE SCALE GENOMIC DNA]</scope>
</reference>
<dbReference type="Proteomes" id="UP000231436">
    <property type="component" value="Unassembled WGS sequence"/>
</dbReference>
<dbReference type="EMBL" id="PFEU01000007">
    <property type="protein sequence ID" value="PJE77081.1"/>
    <property type="molecule type" value="Genomic_DNA"/>
</dbReference>
<proteinExistence type="predicted"/>